<name>A0A2V2F377_9FIRM</name>
<protein>
    <submittedName>
        <fullName evidence="1">Uncharacterized protein</fullName>
    </submittedName>
</protein>
<evidence type="ECO:0000313" key="1">
    <source>
        <dbReference type="EMBL" id="PXX79794.1"/>
    </source>
</evidence>
<organism evidence="1 2">
    <name type="scientific">Dielma fastidiosa</name>
    <dbReference type="NCBI Taxonomy" id="1034346"/>
    <lineage>
        <taxon>Bacteria</taxon>
        <taxon>Bacillati</taxon>
        <taxon>Bacillota</taxon>
        <taxon>Erysipelotrichia</taxon>
        <taxon>Erysipelotrichales</taxon>
        <taxon>Erysipelotrichaceae</taxon>
        <taxon>Dielma</taxon>
    </lineage>
</organism>
<dbReference type="RefSeq" id="WP_022937169.1">
    <property type="nucleotide sequence ID" value="NZ_CABKRQ010000002.1"/>
</dbReference>
<gene>
    <name evidence="1" type="ORF">DES51_105269</name>
</gene>
<proteinExistence type="predicted"/>
<accession>A0A2V2F377</accession>
<reference evidence="1 2" key="1">
    <citation type="submission" date="2018-05" db="EMBL/GenBank/DDBJ databases">
        <title>Genomic Encyclopedia of Type Strains, Phase IV (KMG-IV): sequencing the most valuable type-strain genomes for metagenomic binning, comparative biology and taxonomic classification.</title>
        <authorList>
            <person name="Goeker M."/>
        </authorList>
    </citation>
    <scope>NUCLEOTIDE SEQUENCE [LARGE SCALE GENOMIC DNA]</scope>
    <source>
        <strain evidence="1 2">JC118</strain>
    </source>
</reference>
<comment type="caution">
    <text evidence="1">The sequence shown here is derived from an EMBL/GenBank/DDBJ whole genome shotgun (WGS) entry which is preliminary data.</text>
</comment>
<dbReference type="STRING" id="1034346.GCA_000313565_00858"/>
<dbReference type="EMBL" id="QJKH01000005">
    <property type="protein sequence ID" value="PXX79794.1"/>
    <property type="molecule type" value="Genomic_DNA"/>
</dbReference>
<evidence type="ECO:0000313" key="2">
    <source>
        <dbReference type="Proteomes" id="UP000247612"/>
    </source>
</evidence>
<dbReference type="GeneID" id="94440350"/>
<keyword evidence="2" id="KW-1185">Reference proteome</keyword>
<dbReference type="AlphaFoldDB" id="A0A2V2F377"/>
<sequence length="100" mass="11480">MFSKRVMLAVASACLIIGLFGFEFNMFSKQQKAESKQNLIHSLNDAAIHCYAVEGRFPPSLDYLCETYGIYYDHEAYTVFYEIFASNMMPDITVIDREAQ</sequence>
<dbReference type="Proteomes" id="UP000247612">
    <property type="component" value="Unassembled WGS sequence"/>
</dbReference>
<dbReference type="OrthoDB" id="9815367at2"/>